<name>A0A172Q064_9CAUD</name>
<dbReference type="InterPro" id="IPR029060">
    <property type="entry name" value="PIN-like_dom_sf"/>
</dbReference>
<reference evidence="2" key="1">
    <citation type="submission" date="2016-03" db="EMBL/GenBank/DDBJ databases">
        <title>Characterization of Acinetobacter baumannii phage vB_AbaM_ME3.</title>
        <authorList>
            <person name="Buttimer C.T.H."/>
            <person name="Elbreki M."/>
            <person name="Coffey A."/>
        </authorList>
    </citation>
    <scope>NUCLEOTIDE SEQUENCE [LARGE SCALE GENOMIC DNA]</scope>
</reference>
<keyword evidence="2" id="KW-1185">Reference proteome</keyword>
<dbReference type="Proteomes" id="UP000225947">
    <property type="component" value="Segment"/>
</dbReference>
<dbReference type="OrthoDB" id="6588at10239"/>
<organism evidence="1 2">
    <name type="scientific">Acinetobacter phage vB_AbaM_ME3</name>
    <dbReference type="NCBI Taxonomy" id="1837876"/>
    <lineage>
        <taxon>Viruses</taxon>
        <taxon>Duplodnaviria</taxon>
        <taxon>Heunggongvirae</taxon>
        <taxon>Uroviricota</taxon>
        <taxon>Caudoviricetes</taxon>
        <taxon>Metrivirus</taxon>
        <taxon>Metrivirus ME3</taxon>
    </lineage>
</organism>
<evidence type="ECO:0000313" key="1">
    <source>
        <dbReference type="EMBL" id="AND75246.1"/>
    </source>
</evidence>
<dbReference type="SUPFAM" id="SSF88723">
    <property type="entry name" value="PIN domain-like"/>
    <property type="match status" value="1"/>
</dbReference>
<sequence length="298" mass="34565">MINSHGQELFCTTTEKAFNKKLESLNIDESTIEVIKEKRVIEKWQDTAKGVMLGKANKLKRESGTDCVLIAIGGKTNFRDRLALLHSKYKDREGSYRPPHLSEVRALLRSILPYEESVDMEADDIISMYQYKGREDQSYIVCTEDKDAKQTPGFLFNPRKLEIKDCSGFGSLELKVKTSASDKKTYSVDGKGRCWFYYQVVCGDKVDTYHPFVKKVSDLKFYQSFEGITTDKEAWELVAKFYKEEFGDCTEWTDWKGDTHEGTWVDILQVYADVVHMKRWDNDRIDVKSVLKKFEIIE</sequence>
<protein>
    <submittedName>
        <fullName evidence="1">Putative exodeoxyribonuclease</fullName>
    </submittedName>
</protein>
<dbReference type="Gene3D" id="3.40.50.1010">
    <property type="entry name" value="5'-nuclease"/>
    <property type="match status" value="1"/>
</dbReference>
<evidence type="ECO:0000313" key="2">
    <source>
        <dbReference type="Proteomes" id="UP000225947"/>
    </source>
</evidence>
<gene>
    <name evidence="1" type="ORF">ME3_85</name>
</gene>
<accession>A0A172Q064</accession>
<dbReference type="EMBL" id="KU935715">
    <property type="protein sequence ID" value="AND75246.1"/>
    <property type="molecule type" value="Genomic_DNA"/>
</dbReference>
<proteinExistence type="predicted"/>